<protein>
    <submittedName>
        <fullName evidence="1">Uncharacterized protein</fullName>
    </submittedName>
</protein>
<sequence>MEQIVLDVLEGLTNKKRIAGQSPDFVLDNEFKAEITQIIKEVLRKLWKEKRIKLGRTINNNFIELLEKV</sequence>
<dbReference type="AlphaFoldDB" id="A0A425Y6U6"/>
<accession>A0A425Y6U6</accession>
<organism evidence="1 2">
    <name type="scientific">Ancylomarina euxinus</name>
    <dbReference type="NCBI Taxonomy" id="2283627"/>
    <lineage>
        <taxon>Bacteria</taxon>
        <taxon>Pseudomonadati</taxon>
        <taxon>Bacteroidota</taxon>
        <taxon>Bacteroidia</taxon>
        <taxon>Marinilabiliales</taxon>
        <taxon>Marinifilaceae</taxon>
        <taxon>Ancylomarina</taxon>
    </lineage>
</organism>
<proteinExistence type="predicted"/>
<evidence type="ECO:0000313" key="1">
    <source>
        <dbReference type="EMBL" id="RRG24229.1"/>
    </source>
</evidence>
<dbReference type="OrthoDB" id="1122239at2"/>
<gene>
    <name evidence="1" type="ORF">DWB61_03695</name>
</gene>
<dbReference type="Proteomes" id="UP000285794">
    <property type="component" value="Unassembled WGS sequence"/>
</dbReference>
<reference evidence="1 2" key="1">
    <citation type="submission" date="2018-07" db="EMBL/GenBank/DDBJ databases">
        <title>Draft genome sequence of Ancylomarina sp. M1P.</title>
        <authorList>
            <person name="Yadav S."/>
            <person name="Villanueva L."/>
            <person name="Damste J.S.S."/>
        </authorList>
    </citation>
    <scope>NUCLEOTIDE SEQUENCE [LARGE SCALE GENOMIC DNA]</scope>
    <source>
        <strain evidence="1 2">M1P</strain>
    </source>
</reference>
<keyword evidence="2" id="KW-1185">Reference proteome</keyword>
<comment type="caution">
    <text evidence="1">The sequence shown here is derived from an EMBL/GenBank/DDBJ whole genome shotgun (WGS) entry which is preliminary data.</text>
</comment>
<evidence type="ECO:0000313" key="2">
    <source>
        <dbReference type="Proteomes" id="UP000285794"/>
    </source>
</evidence>
<dbReference type="RefSeq" id="WP_125029539.1">
    <property type="nucleotide sequence ID" value="NZ_JAPXVP010000002.1"/>
</dbReference>
<name>A0A425Y6U6_9BACT</name>
<dbReference type="EMBL" id="QQWG01000002">
    <property type="protein sequence ID" value="RRG24229.1"/>
    <property type="molecule type" value="Genomic_DNA"/>
</dbReference>